<accession>A0A7X3C277</accession>
<reference evidence="1 2" key="1">
    <citation type="submission" date="2019-11" db="EMBL/GenBank/DDBJ databases">
        <title>Lactobacillus sp. nov. CRM56-3, isolated from fermented tea leaves.</title>
        <authorList>
            <person name="Phuengjayaem S."/>
            <person name="Tanasupawat S."/>
        </authorList>
    </citation>
    <scope>NUCLEOTIDE SEQUENCE [LARGE SCALE GENOMIC DNA]</scope>
    <source>
        <strain evidence="1 2">CRM56-3</strain>
    </source>
</reference>
<evidence type="ECO:0000313" key="2">
    <source>
        <dbReference type="Proteomes" id="UP000466388"/>
    </source>
</evidence>
<keyword evidence="2" id="KW-1185">Reference proteome</keyword>
<dbReference type="AlphaFoldDB" id="A0A7X3C277"/>
<gene>
    <name evidence="1" type="ORF">GM612_07780</name>
</gene>
<protein>
    <submittedName>
        <fullName evidence="1">Uncharacterized protein</fullName>
    </submittedName>
</protein>
<evidence type="ECO:0000313" key="1">
    <source>
        <dbReference type="EMBL" id="MTV82545.1"/>
    </source>
</evidence>
<dbReference type="Proteomes" id="UP000466388">
    <property type="component" value="Unassembled WGS sequence"/>
</dbReference>
<proteinExistence type="predicted"/>
<name>A0A7X3C277_9LACO</name>
<dbReference type="EMBL" id="WNJO01000008">
    <property type="protein sequence ID" value="MTV82545.1"/>
    <property type="molecule type" value="Genomic_DNA"/>
</dbReference>
<dbReference type="RefSeq" id="WP_155431818.1">
    <property type="nucleotide sequence ID" value="NZ_WNJO01000008.1"/>
</dbReference>
<organism evidence="1 2">
    <name type="scientific">Secundilactobacillus folii</name>
    <dbReference type="NCBI Taxonomy" id="2678357"/>
    <lineage>
        <taxon>Bacteria</taxon>
        <taxon>Bacillati</taxon>
        <taxon>Bacillota</taxon>
        <taxon>Bacilli</taxon>
        <taxon>Lactobacillales</taxon>
        <taxon>Lactobacillaceae</taxon>
        <taxon>Secundilactobacillus</taxon>
    </lineage>
</organism>
<sequence>MQLLISDVSELKMPSRGPEINAFLTMIGYRICAKGEELLLASDYGQWNITTPAIFIRYDRDHFLSVRFDSRNMDLPYLKKLRQPGLRH</sequence>
<comment type="caution">
    <text evidence="1">The sequence shown here is derived from an EMBL/GenBank/DDBJ whole genome shotgun (WGS) entry which is preliminary data.</text>
</comment>